<keyword evidence="4" id="KW-1185">Reference proteome</keyword>
<dbReference type="Proteomes" id="UP000601435">
    <property type="component" value="Unassembled WGS sequence"/>
</dbReference>
<dbReference type="GO" id="GO:0015074">
    <property type="term" value="P:DNA integration"/>
    <property type="evidence" value="ECO:0007669"/>
    <property type="project" value="InterPro"/>
</dbReference>
<dbReference type="OrthoDB" id="420730at2759"/>
<dbReference type="InterPro" id="IPR052055">
    <property type="entry name" value="Hepadnavirus_pol/RT"/>
</dbReference>
<dbReference type="InterPro" id="IPR011010">
    <property type="entry name" value="DNA_brk_join_enz"/>
</dbReference>
<dbReference type="GO" id="GO:0003677">
    <property type="term" value="F:DNA binding"/>
    <property type="evidence" value="ECO:0007669"/>
    <property type="project" value="InterPro"/>
</dbReference>
<proteinExistence type="predicted"/>
<protein>
    <submittedName>
        <fullName evidence="3">FtsH protein</fullName>
    </submittedName>
</protein>
<dbReference type="EMBL" id="CAJNJA010031961">
    <property type="protein sequence ID" value="CAE7662398.1"/>
    <property type="molecule type" value="Genomic_DNA"/>
</dbReference>
<name>A0A812W230_9DINO</name>
<dbReference type="GO" id="GO:0006310">
    <property type="term" value="P:DNA recombination"/>
    <property type="evidence" value="ECO:0007669"/>
    <property type="project" value="UniProtKB-KW"/>
</dbReference>
<feature type="region of interest" description="Disordered" evidence="2">
    <location>
        <begin position="561"/>
        <end position="585"/>
    </location>
</feature>
<feature type="compositionally biased region" description="Basic and acidic residues" evidence="2">
    <location>
        <begin position="904"/>
        <end position="922"/>
    </location>
</feature>
<evidence type="ECO:0000313" key="3">
    <source>
        <dbReference type="EMBL" id="CAE7662398.1"/>
    </source>
</evidence>
<feature type="compositionally biased region" description="Basic and acidic residues" evidence="2">
    <location>
        <begin position="1220"/>
        <end position="1231"/>
    </location>
</feature>
<dbReference type="SUPFAM" id="SSF56349">
    <property type="entry name" value="DNA breaking-rejoining enzymes"/>
    <property type="match status" value="1"/>
</dbReference>
<feature type="region of interest" description="Disordered" evidence="2">
    <location>
        <begin position="679"/>
        <end position="708"/>
    </location>
</feature>
<comment type="caution">
    <text evidence="3">The sequence shown here is derived from an EMBL/GenBank/DDBJ whole genome shotgun (WGS) entry which is preliminary data.</text>
</comment>
<feature type="region of interest" description="Disordered" evidence="2">
    <location>
        <begin position="1197"/>
        <end position="1231"/>
    </location>
</feature>
<evidence type="ECO:0000256" key="1">
    <source>
        <dbReference type="ARBA" id="ARBA00023172"/>
    </source>
</evidence>
<reference evidence="3" key="1">
    <citation type="submission" date="2021-02" db="EMBL/GenBank/DDBJ databases">
        <authorList>
            <person name="Dougan E. K."/>
            <person name="Rhodes N."/>
            <person name="Thang M."/>
            <person name="Chan C."/>
        </authorList>
    </citation>
    <scope>NUCLEOTIDE SEQUENCE</scope>
</reference>
<feature type="non-terminal residue" evidence="3">
    <location>
        <position position="1"/>
    </location>
</feature>
<accession>A0A812W230</accession>
<feature type="region of interest" description="Disordered" evidence="2">
    <location>
        <begin position="895"/>
        <end position="960"/>
    </location>
</feature>
<dbReference type="PANTHER" id="PTHR33050">
    <property type="entry name" value="REVERSE TRANSCRIPTASE DOMAIN-CONTAINING PROTEIN"/>
    <property type="match status" value="1"/>
</dbReference>
<keyword evidence="1" id="KW-0233">DNA recombination</keyword>
<dbReference type="SUPFAM" id="SSF53335">
    <property type="entry name" value="S-adenosyl-L-methionine-dependent methyltransferases"/>
    <property type="match status" value="1"/>
</dbReference>
<feature type="compositionally biased region" description="Low complexity" evidence="2">
    <location>
        <begin position="688"/>
        <end position="705"/>
    </location>
</feature>
<dbReference type="InterPro" id="IPR029063">
    <property type="entry name" value="SAM-dependent_MTases_sf"/>
</dbReference>
<dbReference type="Gene3D" id="1.10.443.10">
    <property type="entry name" value="Intergrase catalytic core"/>
    <property type="match status" value="1"/>
</dbReference>
<dbReference type="Gene3D" id="3.40.50.150">
    <property type="entry name" value="Vaccinia Virus protein VP39"/>
    <property type="match status" value="1"/>
</dbReference>
<sequence>MFHIPCDADRSSFASLVAVLQATGNAPHVRKLSSAGIKSARDLENAPRSQVRAIIGNAAMDRLCLSQPARAQVRHDIPEVHPYARGSLQRIGLAPGPDNEKVVVDLAQADREFLQDRFATSSQAPRESRWATWTLMAAKRQMSPLPVTVELIFAIGALMKVGRYRSAAQYFAIAKSRHIEVGHTWSQQLDLARAQAIRSIMRGIGPAAAKLNISFDHVRLDFSFALAKAYTELEVPMSLRVKEPFATAITALWFLLRGIEVAGVKGEDVRFNRSERAVTVRLPVSKTDLEGKECERRHVCICSLEHEPQCPHSEDKATMFTSLQKCKCSSGRHPLCVFHALLELIVRRRKSGSYDPSQPLFGDGQSAVSQRQMTQLARICAFVLHQETLYEWSPTALEKWSQHCFRVSGAQLFARAGVPLPVIQVIGRWGSMSVMRYVQDAIFVPDQTAAQVRSALTSAPSSASASSSSQPQAQGVSADAVESVVRRVVAECWQNKAVFVHNTRTKFAHKPCENEQALQSFDWVSACGRWHYGSSNHLRHPSVLPGFSRCAKCFAEEQAVRSSQDQQPVAPPSEESGDSESMTTSLAGSLPKFEDLATSAGLDKQVIVFLRDRGVTSSGVLYHLFAERSKIGRTLEPLKLGVKIGENTLKLDEVALDVAVASLEHIVDEIEFARTAHLQPTAAPPSSQPAQSSPATSTSDPSKAPKTLPKGYWAKRIKDFESSQIEGRNRVFPVHLLVGAEETLARMVFEFESSRLFTPVKLGEVISSRNFTPSRQVNPFAKTEDRFTEALSLDHSGALVRKDRRIPEPQKALTVIDALEAVRWAMIFARWGEEFVIGQFVDFFINLVRDNQNKIPQIREYYRKSSWDLAMHLRAEGSFQEGVNKIITNTERHDALAKWMPPDGKGKGKDADGKGKSKDWLGKGKFRTPAPYTPAGPGSASSLPQIPVQPSVSPKPVANSGHKSGKVALLSFFDGIGSAHQSLLDLQIRPVVSWSWELDEDCHKVVRSRHPEVTQQGDAMSADPVKAATALQEQCPASTFVLIACAPPCPDFSQIKGEAAKGTAGSEGQKLAQWVHQWWRPFKQTCKLKFALILENVVMAKETQAALDDLLGTRSFVCDAASFGLVSRPRLWWSTHIEPPDPSDTAAPQIASGMARWRRWNRQWELVPSSSRFPRQVATLCRVGKFSEQVESGSVRFPCLTTPAPTSEGRPPPPPPPKRKRDESPETLSRWRKDGQQFAPWQYRAYALVEEKGKLGAPSSAVREFLHDFPEGYTKSAPERSRCRQLGNSWHLPTSRFLLFVILLAAKVVEVTSQQTRQWYDEKPFPTFELRYHPDGSRPFLRACSWWRRSGCKWDPNEPEQVRLTGPSDNERDHVAWSTSLTWEEAFPVNVNPCLEFAFQQQERLGPKLNHWRSEVVDDISVFVDELENEQVEWMSSAPPHVQEVYKQGTNKFAVKLLAFSHLLYLLEFPEWQDLVSELFWGFKLLGSLPPGSEWLLRQDSKYSSPWSREQFVSLNKAHASRLLSSFKVDEHSAAIKKEVLSEKDKARFAGPFSDEWLRQQSAEHQVFVAKAFHVVQGDKVRRADDWLRSGHNATVWASDCPPYQGTPTVASSVRRSAKTCRPTLSAVDHEGAYRNFPVRNPRECATLLPEEGGNERVWLHQVLPFGSSGSVWGYIRFADAVCFLSISLLNIAAAHFVDDFYKCESETTATPSFASFQKLHRIIGTKMKEAKAKPPAKSQTLLGVDWQITDEYLFASAGKNRIDKLSEQISQILSVDILHPHDAAKLAGKLNFACSWVFGQADADSAKTFRRERLAFRSEVKQDVLEKTATSKAFIFWLEMLAQVLSVIAVASGVRGHVLCFVDNSAAEHALQKGFSKDGLFTKVLGCFARFLASRSIALSFHRVSSAANASDGVSRDNWSLATELGCVRQEFEFAKAYD</sequence>
<evidence type="ECO:0000313" key="4">
    <source>
        <dbReference type="Proteomes" id="UP000601435"/>
    </source>
</evidence>
<feature type="compositionally biased region" description="Polar residues" evidence="2">
    <location>
        <begin position="939"/>
        <end position="952"/>
    </location>
</feature>
<gene>
    <name evidence="3" type="primary">ftsH</name>
    <name evidence="3" type="ORF">SNEC2469_LOCUS18847</name>
</gene>
<dbReference type="PANTHER" id="PTHR33050:SF7">
    <property type="entry name" value="RIBONUCLEASE H"/>
    <property type="match status" value="1"/>
</dbReference>
<organism evidence="3 4">
    <name type="scientific">Symbiodinium necroappetens</name>
    <dbReference type="NCBI Taxonomy" id="1628268"/>
    <lineage>
        <taxon>Eukaryota</taxon>
        <taxon>Sar</taxon>
        <taxon>Alveolata</taxon>
        <taxon>Dinophyceae</taxon>
        <taxon>Suessiales</taxon>
        <taxon>Symbiodiniaceae</taxon>
        <taxon>Symbiodinium</taxon>
    </lineage>
</organism>
<evidence type="ECO:0000256" key="2">
    <source>
        <dbReference type="SAM" id="MobiDB-lite"/>
    </source>
</evidence>
<dbReference type="InterPro" id="IPR013762">
    <property type="entry name" value="Integrase-like_cat_sf"/>
</dbReference>